<feature type="compositionally biased region" description="Low complexity" evidence="3">
    <location>
        <begin position="13"/>
        <end position="28"/>
    </location>
</feature>
<gene>
    <name evidence="5" type="ORF">RchiOBHm_Chr1g0345261</name>
</gene>
<feature type="compositionally biased region" description="Basic and acidic residues" evidence="3">
    <location>
        <begin position="82"/>
        <end position="121"/>
    </location>
</feature>
<dbReference type="InterPro" id="IPR000504">
    <property type="entry name" value="RRM_dom"/>
</dbReference>
<dbReference type="SMART" id="SM00360">
    <property type="entry name" value="RRM"/>
    <property type="match status" value="3"/>
</dbReference>
<dbReference type="FunFam" id="3.30.70.330:FF:000187">
    <property type="entry name" value="Heterogeneous nuclear ribonucleoprotein Q"/>
    <property type="match status" value="1"/>
</dbReference>
<keyword evidence="6" id="KW-1185">Reference proteome</keyword>
<evidence type="ECO:0000256" key="1">
    <source>
        <dbReference type="ARBA" id="ARBA00022884"/>
    </source>
</evidence>
<feature type="compositionally biased region" description="Acidic residues" evidence="3">
    <location>
        <begin position="122"/>
        <end position="191"/>
    </location>
</feature>
<dbReference type="CDD" id="cd00590">
    <property type="entry name" value="RRM_SF"/>
    <property type="match status" value="3"/>
</dbReference>
<dbReference type="SUPFAM" id="SSF54928">
    <property type="entry name" value="RNA-binding domain, RBD"/>
    <property type="match status" value="2"/>
</dbReference>
<feature type="compositionally biased region" description="Basic and acidic residues" evidence="3">
    <location>
        <begin position="192"/>
        <end position="206"/>
    </location>
</feature>
<dbReference type="OrthoDB" id="3800936at2759"/>
<evidence type="ECO:0000259" key="4">
    <source>
        <dbReference type="PROSITE" id="PS50102"/>
    </source>
</evidence>
<dbReference type="OMA" id="DYEDIHE"/>
<feature type="compositionally biased region" description="Polar residues" evidence="3">
    <location>
        <begin position="733"/>
        <end position="743"/>
    </location>
</feature>
<dbReference type="STRING" id="74649.A0A2P6SER2"/>
<feature type="compositionally biased region" description="Basic and acidic residues" evidence="3">
    <location>
        <begin position="587"/>
        <end position="598"/>
    </location>
</feature>
<feature type="region of interest" description="Disordered" evidence="3">
    <location>
        <begin position="486"/>
        <end position="703"/>
    </location>
</feature>
<dbReference type="InterPro" id="IPR012677">
    <property type="entry name" value="Nucleotide-bd_a/b_plait_sf"/>
</dbReference>
<feature type="domain" description="RRM" evidence="4">
    <location>
        <begin position="310"/>
        <end position="394"/>
    </location>
</feature>
<feature type="compositionally biased region" description="Low complexity" evidence="3">
    <location>
        <begin position="636"/>
        <end position="645"/>
    </location>
</feature>
<dbReference type="GO" id="GO:0003723">
    <property type="term" value="F:RNA binding"/>
    <property type="evidence" value="ECO:0007669"/>
    <property type="project" value="UniProtKB-UniRule"/>
</dbReference>
<feature type="region of interest" description="Disordered" evidence="3">
    <location>
        <begin position="82"/>
        <end position="223"/>
    </location>
</feature>
<dbReference type="Gramene" id="PRQ57159">
    <property type="protein sequence ID" value="PRQ57159"/>
    <property type="gene ID" value="RchiOBHm_Chr1g0345261"/>
</dbReference>
<dbReference type="PROSITE" id="PS50102">
    <property type="entry name" value="RRM"/>
    <property type="match status" value="3"/>
</dbReference>
<feature type="region of interest" description="Disordered" evidence="3">
    <location>
        <begin position="1"/>
        <end position="41"/>
    </location>
</feature>
<dbReference type="Pfam" id="PF00076">
    <property type="entry name" value="RRM_1"/>
    <property type="match status" value="3"/>
</dbReference>
<dbReference type="InterPro" id="IPR035979">
    <property type="entry name" value="RBD_domain_sf"/>
</dbReference>
<feature type="compositionally biased region" description="Basic and acidic residues" evidence="3">
    <location>
        <begin position="667"/>
        <end position="677"/>
    </location>
</feature>
<dbReference type="FunFam" id="3.30.70.330:FF:000310">
    <property type="entry name" value="RNA recognition water-stress protein1"/>
    <property type="match status" value="1"/>
</dbReference>
<dbReference type="Proteomes" id="UP000238479">
    <property type="component" value="Chromosome 1"/>
</dbReference>
<feature type="compositionally biased region" description="Basic residues" evidence="3">
    <location>
        <begin position="486"/>
        <end position="498"/>
    </location>
</feature>
<evidence type="ECO:0000256" key="2">
    <source>
        <dbReference type="PROSITE-ProRule" id="PRU00176"/>
    </source>
</evidence>
<evidence type="ECO:0000313" key="5">
    <source>
        <dbReference type="EMBL" id="PRQ57159.1"/>
    </source>
</evidence>
<feature type="domain" description="RRM" evidence="4">
    <location>
        <begin position="407"/>
        <end position="489"/>
    </location>
</feature>
<evidence type="ECO:0000313" key="6">
    <source>
        <dbReference type="Proteomes" id="UP000238479"/>
    </source>
</evidence>
<sequence length="813" mass="90914">MPPRTVKRGSGSAGTKRTTRATRGAPKAQNQAQLDVPDESMKAEVTLPVAEGKEELKGERIQEKPIVEEAAVVVEEDPVVEEKPVAIDRPGFEVDAKSDQNGFKKQDKAKDSIDDYEKDERLELEDNEPEYEPEEYVGVDYDEKEIEQEDTQEAEDEGDEDPEENLGEEEGDMAEEEMEDVHEEIEGEEYEERGGEDHEHEHEHAHAQMVDAEEEEHHEVVKERRKRKEFEVFVGGLDKDADEADLRKAFGVVGEVTEVRLMMNPQTKKNKGFAFLRFATVEQAKRAVRELKHPVINGKQCGVTPSQDSDTLFLGNICKTWSKDALKEKLKHYGVDNVEDLTVVEDTNNEGMNRGFAFLEFSSRSDAMDAFKRLQKRDIVFGVERPAKVSFADSFIDPGDEIMAQVKTIFVDGLPASWDEDYVQQLLKDYGEIEKIELARNMPSAKRKDFGFITFDTHENALTCANCINNAEIGEGDNKAKLRARLSRPLQRGKGKHAGRGDYRSPRGDGRVIRGSWGRPTPPRSLPMRGLRGVGSRIPPASVKRPVGLRDRRPAISSYPARPRPLPPPARSYDRRPPVPAYPKSSFRREYSRRDDLPPPRSRAAADYGSRAVPERRQSYRDDYSTRGPAYVDPPRSTSRTTARRAYVDDSYGQRFERHPPPPPPSYHREGRARDYDSISGSKRPYSALDDVPPRYADTGIRQSRARLDYEYGSGSSQYGDGYSDRVGRSSLGYGSSRTSQDSHGLYSSRQSMGYGGGSYGGNDVGGMYSSSYGGDYMSRGNDVGGSSYSSMYSGRGVGGSSYMGSGGSGSYY</sequence>
<organism evidence="5 6">
    <name type="scientific">Rosa chinensis</name>
    <name type="common">China rose</name>
    <dbReference type="NCBI Taxonomy" id="74649"/>
    <lineage>
        <taxon>Eukaryota</taxon>
        <taxon>Viridiplantae</taxon>
        <taxon>Streptophyta</taxon>
        <taxon>Embryophyta</taxon>
        <taxon>Tracheophyta</taxon>
        <taxon>Spermatophyta</taxon>
        <taxon>Magnoliopsida</taxon>
        <taxon>eudicotyledons</taxon>
        <taxon>Gunneridae</taxon>
        <taxon>Pentapetalae</taxon>
        <taxon>rosids</taxon>
        <taxon>fabids</taxon>
        <taxon>Rosales</taxon>
        <taxon>Rosaceae</taxon>
        <taxon>Rosoideae</taxon>
        <taxon>Rosoideae incertae sedis</taxon>
        <taxon>Rosa</taxon>
    </lineage>
</organism>
<feature type="domain" description="RRM" evidence="4">
    <location>
        <begin position="230"/>
        <end position="308"/>
    </location>
</feature>
<proteinExistence type="predicted"/>
<accession>A0A2P6SER2</accession>
<dbReference type="AlphaFoldDB" id="A0A2P6SER2"/>
<dbReference type="EMBL" id="PDCK01000039">
    <property type="protein sequence ID" value="PRQ57159.1"/>
    <property type="molecule type" value="Genomic_DNA"/>
</dbReference>
<feature type="compositionally biased region" description="Basic and acidic residues" evidence="3">
    <location>
        <begin position="499"/>
        <end position="512"/>
    </location>
</feature>
<reference evidence="5 6" key="1">
    <citation type="journal article" date="2018" name="Nat. Genet.">
        <title>The Rosa genome provides new insights in the design of modern roses.</title>
        <authorList>
            <person name="Bendahmane M."/>
        </authorList>
    </citation>
    <scope>NUCLEOTIDE SEQUENCE [LARGE SCALE GENOMIC DNA]</scope>
    <source>
        <strain evidence="6">cv. Old Blush</strain>
    </source>
</reference>
<protein>
    <submittedName>
        <fullName evidence="5">Putative nucleotide-binding alpha-beta plait domain-containing protein</fullName>
    </submittedName>
</protein>
<keyword evidence="1 2" id="KW-0694">RNA-binding</keyword>
<dbReference type="FunFam" id="3.30.70.330:FF:000806">
    <property type="entry name" value="Heterogeneous nuclear ribonucleoprotein Q isoform A"/>
    <property type="match status" value="1"/>
</dbReference>
<feature type="compositionally biased region" description="Basic and acidic residues" evidence="3">
    <location>
        <begin position="613"/>
        <end position="625"/>
    </location>
</feature>
<name>A0A2P6SER2_ROSCH</name>
<comment type="caution">
    <text evidence="5">The sequence shown here is derived from an EMBL/GenBank/DDBJ whole genome shotgun (WGS) entry which is preliminary data.</text>
</comment>
<evidence type="ECO:0000256" key="3">
    <source>
        <dbReference type="SAM" id="MobiDB-lite"/>
    </source>
</evidence>
<dbReference type="Gene3D" id="3.30.70.330">
    <property type="match status" value="3"/>
</dbReference>
<dbReference type="PANTHER" id="PTHR21245">
    <property type="entry name" value="HETEROGENEOUS NUCLEAR RIBONUCLEOPROTEIN"/>
    <property type="match status" value="1"/>
</dbReference>
<feature type="region of interest" description="Disordered" evidence="3">
    <location>
        <begin position="730"/>
        <end position="757"/>
    </location>
</feature>